<feature type="region of interest" description="Disordered" evidence="1">
    <location>
        <begin position="14"/>
        <end position="35"/>
    </location>
</feature>
<feature type="compositionally biased region" description="Gly residues" evidence="1">
    <location>
        <begin position="20"/>
        <end position="35"/>
    </location>
</feature>
<proteinExistence type="predicted"/>
<evidence type="ECO:0000313" key="3">
    <source>
        <dbReference type="Proteomes" id="UP001189122"/>
    </source>
</evidence>
<name>A0A7I8JFZ2_SPIIN</name>
<dbReference type="EMBL" id="LR743599">
    <property type="protein sequence ID" value="CAA2629845.1"/>
    <property type="molecule type" value="Genomic_DNA"/>
</dbReference>
<dbReference type="Proteomes" id="UP001189122">
    <property type="component" value="Unassembled WGS sequence"/>
</dbReference>
<gene>
    <name evidence="2" type="ORF">SI7747_12015483</name>
</gene>
<evidence type="ECO:0000256" key="1">
    <source>
        <dbReference type="SAM" id="MobiDB-lite"/>
    </source>
</evidence>
<reference evidence="2 3" key="1">
    <citation type="submission" date="2019-12" db="EMBL/GenBank/DDBJ databases">
        <authorList>
            <person name="Scholz U."/>
            <person name="Mascher M."/>
            <person name="Fiebig A."/>
        </authorList>
    </citation>
    <scope>NUCLEOTIDE SEQUENCE</scope>
</reference>
<dbReference type="AlphaFoldDB" id="A0A7I8JFZ2"/>
<protein>
    <submittedName>
        <fullName evidence="2">Uncharacterized protein</fullName>
    </submittedName>
</protein>
<accession>A0A7I8JFZ2</accession>
<evidence type="ECO:0000313" key="2">
    <source>
        <dbReference type="EMBL" id="CAA2629845.1"/>
    </source>
</evidence>
<sequence length="35" mass="3683">MSLHLARRLSIWPEMSTTGGAAGRSGGRGWGRGGR</sequence>
<keyword evidence="3" id="KW-1185">Reference proteome</keyword>
<dbReference type="EMBL" id="CACRZD030000012">
    <property type="protein sequence ID" value="CAA6669088.1"/>
    <property type="molecule type" value="Genomic_DNA"/>
</dbReference>
<organism evidence="2">
    <name type="scientific">Spirodela intermedia</name>
    <name type="common">Intermediate duckweed</name>
    <dbReference type="NCBI Taxonomy" id="51605"/>
    <lineage>
        <taxon>Eukaryota</taxon>
        <taxon>Viridiplantae</taxon>
        <taxon>Streptophyta</taxon>
        <taxon>Embryophyta</taxon>
        <taxon>Tracheophyta</taxon>
        <taxon>Spermatophyta</taxon>
        <taxon>Magnoliopsida</taxon>
        <taxon>Liliopsida</taxon>
        <taxon>Araceae</taxon>
        <taxon>Lemnoideae</taxon>
        <taxon>Spirodela</taxon>
    </lineage>
</organism>